<evidence type="ECO:0000259" key="11">
    <source>
        <dbReference type="Pfam" id="PF12460"/>
    </source>
</evidence>
<evidence type="ECO:0000256" key="10">
    <source>
        <dbReference type="RuleBase" id="RU367072"/>
    </source>
</evidence>
<keyword evidence="9 10" id="KW-0539">Nucleus</keyword>
<dbReference type="GO" id="GO:0071817">
    <property type="term" value="C:MMXD complex"/>
    <property type="evidence" value="ECO:0007669"/>
    <property type="project" value="TreeGrafter"/>
</dbReference>
<keyword evidence="4 10" id="KW-0963">Cytoplasm</keyword>
<gene>
    <name evidence="13" type="ORF">OJAV_G00187170</name>
</gene>
<keyword evidence="6 10" id="KW-0227">DNA damage</keyword>
<comment type="subunit">
    <text evidence="10">Component of the CIA complex.</text>
</comment>
<proteinExistence type="inferred from homology"/>
<organism evidence="13 14">
    <name type="scientific">Oryzias javanicus</name>
    <name type="common">Javanese ricefish</name>
    <name type="synonym">Aplocheilus javanicus</name>
    <dbReference type="NCBI Taxonomy" id="123683"/>
    <lineage>
        <taxon>Eukaryota</taxon>
        <taxon>Metazoa</taxon>
        <taxon>Chordata</taxon>
        <taxon>Craniata</taxon>
        <taxon>Vertebrata</taxon>
        <taxon>Euteleostomi</taxon>
        <taxon>Actinopterygii</taxon>
        <taxon>Neopterygii</taxon>
        <taxon>Teleostei</taxon>
        <taxon>Neoteleostei</taxon>
        <taxon>Acanthomorphata</taxon>
        <taxon>Ovalentaria</taxon>
        <taxon>Atherinomorphae</taxon>
        <taxon>Beloniformes</taxon>
        <taxon>Adrianichthyidae</taxon>
        <taxon>Oryziinae</taxon>
        <taxon>Oryzias</taxon>
    </lineage>
</organism>
<dbReference type="Pfam" id="PF14500">
    <property type="entry name" value="MMS19_N"/>
    <property type="match status" value="1"/>
</dbReference>
<reference evidence="13 14" key="2">
    <citation type="submission" date="2019-01" db="EMBL/GenBank/DDBJ databases">
        <title>A chromosome length genome reference of the Java medaka (oryzias javanicus).</title>
        <authorList>
            <person name="Herpin A."/>
            <person name="Takehana Y."/>
            <person name="Naruse K."/>
            <person name="Ansai S."/>
            <person name="Kawaguchi M."/>
        </authorList>
    </citation>
    <scope>NUCLEOTIDE SEQUENCE [LARGE SCALE GENOMIC DNA]</scope>
    <source>
        <strain evidence="13">RS831</strain>
        <tissue evidence="13">Whole body</tissue>
    </source>
</reference>
<evidence type="ECO:0000256" key="6">
    <source>
        <dbReference type="ARBA" id="ARBA00022763"/>
    </source>
</evidence>
<feature type="domain" description="MMS19 N-terminal" evidence="12">
    <location>
        <begin position="128"/>
        <end position="389"/>
    </location>
</feature>
<dbReference type="InterPro" id="IPR039920">
    <property type="entry name" value="MMS19"/>
</dbReference>
<dbReference type="GO" id="GO:0016226">
    <property type="term" value="P:iron-sulfur cluster assembly"/>
    <property type="evidence" value="ECO:0007669"/>
    <property type="project" value="UniProtKB-UniRule"/>
</dbReference>
<dbReference type="FunFam" id="1.25.10.10:FF:000114">
    <property type="entry name" value="MMS19 nucleotide excision repair protein homolog isoform X2"/>
    <property type="match status" value="1"/>
</dbReference>
<feature type="domain" description="MMS19 C-terminal" evidence="11">
    <location>
        <begin position="627"/>
        <end position="1058"/>
    </location>
</feature>
<evidence type="ECO:0000313" key="14">
    <source>
        <dbReference type="Proteomes" id="UP000283210"/>
    </source>
</evidence>
<dbReference type="PANTHER" id="PTHR12891:SF0">
    <property type="entry name" value="MMS19 NUCLEOTIDE EXCISION REPAIR PROTEIN HOMOLOG"/>
    <property type="match status" value="1"/>
</dbReference>
<dbReference type="Pfam" id="PF12460">
    <property type="entry name" value="MMS19_C"/>
    <property type="match status" value="1"/>
</dbReference>
<dbReference type="GO" id="GO:0051604">
    <property type="term" value="P:protein maturation"/>
    <property type="evidence" value="ECO:0007669"/>
    <property type="project" value="UniProtKB-UniRule"/>
</dbReference>
<keyword evidence="14" id="KW-1185">Reference proteome</keyword>
<dbReference type="PANTHER" id="PTHR12891">
    <property type="entry name" value="DNA REPAIR/TRANSCRIPTION PROTEIN MET18/MMS19"/>
    <property type="match status" value="1"/>
</dbReference>
<evidence type="ECO:0000256" key="3">
    <source>
        <dbReference type="ARBA" id="ARBA00009340"/>
    </source>
</evidence>
<keyword evidence="7 10" id="KW-0234">DNA repair</keyword>
<dbReference type="OrthoDB" id="342900at2759"/>
<keyword evidence="5" id="KW-0677">Repeat</keyword>
<evidence type="ECO:0000256" key="4">
    <source>
        <dbReference type="ARBA" id="ARBA00022490"/>
    </source>
</evidence>
<dbReference type="GO" id="GO:0097361">
    <property type="term" value="C:cytosolic [4Fe-4S] assembly targeting complex"/>
    <property type="evidence" value="ECO:0007669"/>
    <property type="project" value="UniProtKB-UniRule"/>
</dbReference>
<evidence type="ECO:0000259" key="12">
    <source>
        <dbReference type="Pfam" id="PF14500"/>
    </source>
</evidence>
<dbReference type="InterPro" id="IPR029240">
    <property type="entry name" value="MMS19_N"/>
</dbReference>
<dbReference type="InterPro" id="IPR024687">
    <property type="entry name" value="MMS19_C"/>
</dbReference>
<evidence type="ECO:0000256" key="8">
    <source>
        <dbReference type="ARBA" id="ARBA00023212"/>
    </source>
</evidence>
<comment type="subcellular location">
    <subcellularLocation>
        <location evidence="2 10">Cytoplasm</location>
        <location evidence="2 10">Cytoskeleton</location>
        <location evidence="2 10">Spindle</location>
    </subcellularLocation>
    <subcellularLocation>
        <location evidence="1 10">Nucleus</location>
    </subcellularLocation>
</comment>
<evidence type="ECO:0000313" key="13">
    <source>
        <dbReference type="EMBL" id="RVE59319.1"/>
    </source>
</evidence>
<evidence type="ECO:0000256" key="7">
    <source>
        <dbReference type="ARBA" id="ARBA00023204"/>
    </source>
</evidence>
<comment type="function">
    <text evidence="10">Key component of the cytosolic iron-sulfur protein assembly (CIA) complex, a multiprotein complex that mediates the incorporation of iron-sulfur cluster into apoproteins specifically involved in DNA metabolism and genomic integrity. In the CIA complex, MMS19 acts as an adapter between early-acting CIA components and a subset of cellular target iron-sulfur proteins.</text>
</comment>
<dbReference type="InterPro" id="IPR011989">
    <property type="entry name" value="ARM-like"/>
</dbReference>
<evidence type="ECO:0000256" key="5">
    <source>
        <dbReference type="ARBA" id="ARBA00022737"/>
    </source>
</evidence>
<dbReference type="GO" id="GO:0006281">
    <property type="term" value="P:DNA repair"/>
    <property type="evidence" value="ECO:0007669"/>
    <property type="project" value="UniProtKB-UniRule"/>
</dbReference>
<evidence type="ECO:0000256" key="9">
    <source>
        <dbReference type="ARBA" id="ARBA00023242"/>
    </source>
</evidence>
<evidence type="ECO:0000256" key="1">
    <source>
        <dbReference type="ARBA" id="ARBA00004123"/>
    </source>
</evidence>
<dbReference type="EMBL" id="CM012455">
    <property type="protein sequence ID" value="RVE59319.1"/>
    <property type="molecule type" value="Genomic_DNA"/>
</dbReference>
<dbReference type="InterPro" id="IPR016024">
    <property type="entry name" value="ARM-type_fold"/>
</dbReference>
<evidence type="ECO:0000256" key="2">
    <source>
        <dbReference type="ARBA" id="ARBA00004186"/>
    </source>
</evidence>
<accession>A0A437C996</accession>
<dbReference type="Gene3D" id="1.25.10.10">
    <property type="entry name" value="Leucine-rich Repeat Variant"/>
    <property type="match status" value="3"/>
</dbReference>
<dbReference type="Proteomes" id="UP000283210">
    <property type="component" value="Chromosome 19"/>
</dbReference>
<dbReference type="SUPFAM" id="SSF48371">
    <property type="entry name" value="ARM repeat"/>
    <property type="match status" value="2"/>
</dbReference>
<comment type="similarity">
    <text evidence="3 10">Belongs to the MET18/MMS19 family.</text>
</comment>
<name>A0A437C996_ORYJA</name>
<sequence>MAAENEVRRRSQPAGAAPVVGYVIRRQSGEIPRGTFPAVELTGEVKFGLSAAAGGKVFRDGELALANFFCTCAEAPGQCPLSGGSAMAADSALLLSLVEEFVSGLQDSKAQDAAKGVRDGQFTVLQLVEALGLSLTSSEPQTRARGVQLLSDVLRDNSADLSQREVEVLIAFYENRLKDSYVVTPPVLRGLLALTKCAALPPGSAVSMLRSLFQDVHVQSLMLAERACVYNMLINLMETREAELKSLGADFVFGFVQSMDGERDPRNLLLAFQIARNIVVRGYDLGKFTEELFEVTSCYFPIDFTPPPNDPHGITKEELVQALRAVLAGTPKFAEFLFPLLIEKLDSDVQSAKLDALQTLRTFLSHCEHTDTAEFLQGLWSSLRREVFQTSSEKIESAALAALTALTSCLSRSVLSSDSEDVLGHFLEIVLKDCEHHLREPDLKLVWPSAKLLQACCGASCRASRVVTASVLPALTEQYNSKTQCSQRRTLLEVLQRFVQSVKSSRSTEDDDGVLSAHAADLCGVAFAALSESNASLQVTAAALLASLARQTGVLQESDVRLAVDHLTRLLLTEDDDRVSAAVVECAGVLAELHPAAFVTRLIPRLKEAVFSDAPQQHSHHAVRRRCLSALASVSTQPSVVQESTPVLLQVLKLALTGGVSLEEAVLACRSLQRIAERVQDTEEAGTCFHDVIIPRLLSLALQAALQEEDPSGRGGALVQEDFLSAVVPVISTSCSRLQPTLAGRTASSAVSLFLDGDVSFLPENSFPPRLQLLQAEDQRDVSWRRSQLVCLLIGCVCALPRGVELPRSDELLSRLEEVSCTCRHPPSYTAAAKCFAALLNKSAEGGALDGVIQRVMARICRELDSSSSPLRTQAFTLLVWVAKALLLRYHPLSTALTDQLFSLLGDAHLGAAAADGFLLLMSDSPDVLNRGCHADVRIMYRQRFFSENSAKLVQGFNAAPQEKKPNYLKALSNIVNTLPTQVQVTELPALLSLLLEALTCPDHGVQLSTLSCLEPVIASPPPVLLQQLEGVVSRLLALVCSPAMEVRISSLRCVRALSLLPAHQVLPFRARVLRALAPPLDDRKRLVRREAVQARGEWFLIGSPGGR</sequence>
<keyword evidence="8 10" id="KW-0206">Cytoskeleton</keyword>
<dbReference type="GO" id="GO:0005634">
    <property type="term" value="C:nucleus"/>
    <property type="evidence" value="ECO:0007669"/>
    <property type="project" value="UniProtKB-SubCell"/>
</dbReference>
<dbReference type="AlphaFoldDB" id="A0A437C996"/>
<reference evidence="13 14" key="1">
    <citation type="submission" date="2018-11" db="EMBL/GenBank/DDBJ databases">
        <authorList>
            <person name="Lopez-Roques C."/>
            <person name="Donnadieu C."/>
            <person name="Bouchez O."/>
            <person name="Klopp C."/>
            <person name="Cabau C."/>
            <person name="Zahm M."/>
        </authorList>
    </citation>
    <scope>NUCLEOTIDE SEQUENCE [LARGE SCALE GENOMIC DNA]</scope>
    <source>
        <strain evidence="13">RS831</strain>
        <tissue evidence="13">Whole body</tissue>
    </source>
</reference>
<protein>
    <recommendedName>
        <fullName evidence="10">MMS19 nucleotide excision repair protein</fullName>
    </recommendedName>
</protein>